<reference evidence="5 6" key="1">
    <citation type="journal article" date="2023" name="Hortic Res">
        <title>Pangenome of water caltrop reveals structural variations and asymmetric subgenome divergence after allopolyploidization.</title>
        <authorList>
            <person name="Zhang X."/>
            <person name="Chen Y."/>
            <person name="Wang L."/>
            <person name="Yuan Y."/>
            <person name="Fang M."/>
            <person name="Shi L."/>
            <person name="Lu R."/>
            <person name="Comes H.P."/>
            <person name="Ma Y."/>
            <person name="Chen Y."/>
            <person name="Huang G."/>
            <person name="Zhou Y."/>
            <person name="Zheng Z."/>
            <person name="Qiu Y."/>
        </authorList>
    </citation>
    <scope>NUCLEOTIDE SEQUENCE [LARGE SCALE GENOMIC DNA]</scope>
    <source>
        <strain evidence="5">F231</strain>
    </source>
</reference>
<keyword evidence="1 3" id="KW-0175">Coiled coil</keyword>
<evidence type="ECO:0000313" key="6">
    <source>
        <dbReference type="Proteomes" id="UP001346149"/>
    </source>
</evidence>
<evidence type="ECO:0000256" key="3">
    <source>
        <dbReference type="SAM" id="Coils"/>
    </source>
</evidence>
<dbReference type="GO" id="GO:0005774">
    <property type="term" value="C:vacuolar membrane"/>
    <property type="evidence" value="ECO:0007669"/>
    <property type="project" value="TreeGrafter"/>
</dbReference>
<organism evidence="5 6">
    <name type="scientific">Trapa natans</name>
    <name type="common">Water chestnut</name>
    <dbReference type="NCBI Taxonomy" id="22666"/>
    <lineage>
        <taxon>Eukaryota</taxon>
        <taxon>Viridiplantae</taxon>
        <taxon>Streptophyta</taxon>
        <taxon>Embryophyta</taxon>
        <taxon>Tracheophyta</taxon>
        <taxon>Spermatophyta</taxon>
        <taxon>Magnoliopsida</taxon>
        <taxon>eudicotyledons</taxon>
        <taxon>Gunneridae</taxon>
        <taxon>Pentapetalae</taxon>
        <taxon>rosids</taxon>
        <taxon>malvids</taxon>
        <taxon>Myrtales</taxon>
        <taxon>Lythraceae</taxon>
        <taxon>Trapa</taxon>
    </lineage>
</organism>
<dbReference type="EMBL" id="JAXQNO010000024">
    <property type="protein sequence ID" value="KAK4763248.1"/>
    <property type="molecule type" value="Genomic_DNA"/>
</dbReference>
<comment type="similarity">
    <text evidence="2">Belongs to the NET family.</text>
</comment>
<evidence type="ECO:0000313" key="5">
    <source>
        <dbReference type="EMBL" id="KAK4763248.1"/>
    </source>
</evidence>
<protein>
    <recommendedName>
        <fullName evidence="4">NAB domain-containing protein</fullName>
    </recommendedName>
</protein>
<dbReference type="PANTHER" id="PTHR32258:SF3">
    <property type="entry name" value="PROTEIN NETWORKED 4A"/>
    <property type="match status" value="1"/>
</dbReference>
<dbReference type="GO" id="GO:0003779">
    <property type="term" value="F:actin binding"/>
    <property type="evidence" value="ECO:0007669"/>
    <property type="project" value="InterPro"/>
</dbReference>
<evidence type="ECO:0000256" key="2">
    <source>
        <dbReference type="ARBA" id="ARBA00038006"/>
    </source>
</evidence>
<dbReference type="Pfam" id="PF07765">
    <property type="entry name" value="KIP1"/>
    <property type="match status" value="1"/>
</dbReference>
<gene>
    <name evidence="5" type="ORF">SAY86_009016</name>
</gene>
<comment type="caution">
    <text evidence="5">The sequence shown here is derived from an EMBL/GenBank/DDBJ whole genome shotgun (WGS) entry which is preliminary data.</text>
</comment>
<name>A0AAN7QC27_TRANT</name>
<feature type="domain" description="NAB" evidence="4">
    <location>
        <begin position="10"/>
        <end position="90"/>
    </location>
</feature>
<dbReference type="PROSITE" id="PS51774">
    <property type="entry name" value="NAB"/>
    <property type="match status" value="1"/>
</dbReference>
<feature type="coiled-coil region" evidence="3">
    <location>
        <begin position="337"/>
        <end position="498"/>
    </location>
</feature>
<dbReference type="InterPro" id="IPR011684">
    <property type="entry name" value="NAB"/>
</dbReference>
<dbReference type="InterPro" id="IPR051861">
    <property type="entry name" value="NET_actin-binding_domain"/>
</dbReference>
<evidence type="ECO:0000256" key="1">
    <source>
        <dbReference type="ARBA" id="ARBA00023054"/>
    </source>
</evidence>
<accession>A0AAN7QC27</accession>
<dbReference type="PANTHER" id="PTHR32258">
    <property type="entry name" value="PROTEIN NETWORKED 4A"/>
    <property type="match status" value="1"/>
</dbReference>
<keyword evidence="6" id="KW-1185">Reference proteome</keyword>
<dbReference type="AlphaFoldDB" id="A0AAN7QC27"/>
<proteinExistence type="inferred from homology"/>
<dbReference type="Proteomes" id="UP001346149">
    <property type="component" value="Unassembled WGS sequence"/>
</dbReference>
<evidence type="ECO:0000259" key="4">
    <source>
        <dbReference type="PROSITE" id="PS51774"/>
    </source>
</evidence>
<sequence length="581" mass="67981">MKRLELRKSHSWWWDSHINSKNSKWLAENLEEIDHGVKRMLKLIEGDGDSFAKKVEMYYRKRPELISHVEEFYRMYRSLAERYDHLTVELRKNIPVDLQSQGSVMSELSYETLSSMPSPDLRQARRRSGHQSAGFDFFLGTGGSSMDNLHREADESSSLTDSDLDYDACSVNNYPIISGNGSDQAFQARIFELENELLDMKEKLLCFQHEVPADVSLKETVKNSITYQDSLSFGIQYEELRIAREKGRLCEEEIPRMKAKLQKYESEALSCTLLHGQLEVPLVGELEELKQKLQNSRSEIVGLKKELETCRSLERNQKMSDQLELAQKDAVCWRAKFNTERREVTKLQERLTRLKNSLSDRDHEIRELKTALSDAEEKIFPEKFHIKSKIASLLEERTRMEEHLREWESHGRLMEEEIRKVKAEMLLSEETLKSTIDQLNADIADREDRIQNLMQSFNALQLEKDGLSNEIFAFKADINAKNDQILQCNKQMLQLQEKHVELIADSDRFQGLLEASMMRVEQLEGEVEKQRIVMLERAEEKREAIRQLCFSLEYYRSGYHRLRYAFLGHNNKQVGRTSIAY</sequence>